<evidence type="ECO:0000313" key="2">
    <source>
        <dbReference type="EMBL" id="PNC19048.1"/>
    </source>
</evidence>
<dbReference type="SMART" id="SM00332">
    <property type="entry name" value="PP2Cc"/>
    <property type="match status" value="1"/>
</dbReference>
<dbReference type="AlphaFoldDB" id="A0A2N8HFJ5"/>
<feature type="domain" description="PPM-type phosphatase" evidence="1">
    <location>
        <begin position="8"/>
        <end position="261"/>
    </location>
</feature>
<accession>A0A2N8HFJ5</accession>
<sequence>MAPRTPDTLDCASAQWIGKRREQEDVVKSLPAAGGMLGIVCDGMGGHLRGDCASCVVAEEFARAFAESMVEDIPERLTDALHAANRALASIQKEPEESGTTLLAVFIRDHSLWWISVGDSPLYLWSGADSFRMDRLNEDHSMRPIADCLYRKGEMSLQGALRQRCVLRSAVMGGPMELVDISAVPLLLHPGDAVLACSDGLQVWCELLREPSFLALQKARDCSSRELAATIMEQVKDMLEPQQDNASVWAAVMRKPGTEGK</sequence>
<gene>
    <name evidence="2" type="ORF">CXU22_04490</name>
</gene>
<evidence type="ECO:0000259" key="1">
    <source>
        <dbReference type="PROSITE" id="PS51746"/>
    </source>
</evidence>
<evidence type="ECO:0000313" key="3">
    <source>
        <dbReference type="Proteomes" id="UP000236000"/>
    </source>
</evidence>
<dbReference type="Pfam" id="PF13672">
    <property type="entry name" value="PP2C_2"/>
    <property type="match status" value="1"/>
</dbReference>
<comment type="caution">
    <text evidence="2">The sequence shown here is derived from an EMBL/GenBank/DDBJ whole genome shotgun (WGS) entry which is preliminary data.</text>
</comment>
<dbReference type="CDD" id="cd00143">
    <property type="entry name" value="PP2Cc"/>
    <property type="match status" value="1"/>
</dbReference>
<dbReference type="InterPro" id="IPR001932">
    <property type="entry name" value="PPM-type_phosphatase-like_dom"/>
</dbReference>
<dbReference type="EMBL" id="PJKA01000006">
    <property type="protein sequence ID" value="PNC19048.1"/>
    <property type="molecule type" value="Genomic_DNA"/>
</dbReference>
<dbReference type="Gene3D" id="3.60.40.10">
    <property type="entry name" value="PPM-type phosphatase domain"/>
    <property type="match status" value="1"/>
</dbReference>
<dbReference type="RefSeq" id="WP_102712946.1">
    <property type="nucleotide sequence ID" value="NZ_PJKA01000006.1"/>
</dbReference>
<dbReference type="SUPFAM" id="SSF81606">
    <property type="entry name" value="PP2C-like"/>
    <property type="match status" value="1"/>
</dbReference>
<protein>
    <recommendedName>
        <fullName evidence="1">PPM-type phosphatase domain-containing protein</fullName>
    </recommendedName>
</protein>
<reference evidence="2 3" key="1">
    <citation type="journal article" date="2017" name="BMC Genomics">
        <title>Genome sequencing of 39 Akkermansia muciniphila isolates reveals its population structure, genomic and functional diverisity, and global distribution in mammalian gut microbiotas.</title>
        <authorList>
            <person name="Guo X."/>
            <person name="Li S."/>
            <person name="Zhang J."/>
            <person name="Wu F."/>
            <person name="Li X."/>
            <person name="Wu D."/>
            <person name="Zhang M."/>
            <person name="Ou Z."/>
            <person name="Jie Z."/>
            <person name="Yan Q."/>
            <person name="Li P."/>
            <person name="Yi J."/>
            <person name="Peng Y."/>
        </authorList>
    </citation>
    <scope>NUCLEOTIDE SEQUENCE [LARGE SCALE GENOMIC DNA]</scope>
    <source>
        <strain evidence="2 3">GP24</strain>
    </source>
</reference>
<organism evidence="2 3">
    <name type="scientific">Akkermansia muciniphila</name>
    <dbReference type="NCBI Taxonomy" id="239935"/>
    <lineage>
        <taxon>Bacteria</taxon>
        <taxon>Pseudomonadati</taxon>
        <taxon>Verrucomicrobiota</taxon>
        <taxon>Verrucomicrobiia</taxon>
        <taxon>Verrucomicrobiales</taxon>
        <taxon>Akkermansiaceae</taxon>
        <taxon>Akkermansia</taxon>
    </lineage>
</organism>
<dbReference type="Proteomes" id="UP000236000">
    <property type="component" value="Unassembled WGS sequence"/>
</dbReference>
<dbReference type="InterPro" id="IPR036457">
    <property type="entry name" value="PPM-type-like_dom_sf"/>
</dbReference>
<dbReference type="PROSITE" id="PS51746">
    <property type="entry name" value="PPM_2"/>
    <property type="match status" value="1"/>
</dbReference>
<name>A0A2N8HFJ5_9BACT</name>
<dbReference type="OrthoDB" id="9801841at2"/>
<dbReference type="SMART" id="SM00331">
    <property type="entry name" value="PP2C_SIG"/>
    <property type="match status" value="1"/>
</dbReference>
<proteinExistence type="predicted"/>